<proteinExistence type="predicted"/>
<dbReference type="AlphaFoldDB" id="A0A061A7J1"/>
<evidence type="ECO:0000313" key="1">
    <source>
        <dbReference type="EMBL" id="CDR12959.1"/>
    </source>
</evidence>
<accession>A0A061A7J1</accession>
<dbReference type="PATRIC" id="fig|576784.4.peg.8033"/>
<gene>
    <name evidence="1" type="ORF">SIRAN7839</name>
</gene>
<name>A0A061A7J1_9ACTN</name>
<reference evidence="1" key="1">
    <citation type="submission" date="2014-05" db="EMBL/GenBank/DDBJ databases">
        <authorList>
            <person name="Horn Fabian"/>
        </authorList>
    </citation>
    <scope>NUCLEOTIDE SEQUENCE</scope>
</reference>
<sequence>MLRNQELRAADTADAAWAALMRISEIGQGRSSLHFVAS</sequence>
<organism evidence="1">
    <name type="scientific">Streptomyces iranensis</name>
    <dbReference type="NCBI Taxonomy" id="576784"/>
    <lineage>
        <taxon>Bacteria</taxon>
        <taxon>Bacillati</taxon>
        <taxon>Actinomycetota</taxon>
        <taxon>Actinomycetes</taxon>
        <taxon>Kitasatosporales</taxon>
        <taxon>Streptomycetaceae</taxon>
        <taxon>Streptomyces</taxon>
        <taxon>Streptomyces violaceusniger group</taxon>
    </lineage>
</organism>
<dbReference type="HOGENOM" id="CLU_3333585_0_0_11"/>
<protein>
    <submittedName>
        <fullName evidence="1">Uncharacterized protein</fullName>
    </submittedName>
</protein>
<dbReference type="EMBL" id="LK022848">
    <property type="protein sequence ID" value="CDR12959.1"/>
    <property type="molecule type" value="Genomic_DNA"/>
</dbReference>